<dbReference type="GO" id="GO:0016705">
    <property type="term" value="F:oxidoreductase activity, acting on paired donors, with incorporation or reduction of molecular oxygen"/>
    <property type="evidence" value="ECO:0007669"/>
    <property type="project" value="InterPro"/>
</dbReference>
<sequence length="112" mass="12625">MGFAPYGEYWKQARRITSQELLSLRRVQQFQFVSEEEVAILVERIRRSCPSENSVNLSERALATANNIVSQCVTGQSFADEDGKNKAVELVRKMMAQIMAKLAVEDIVPCLS</sequence>
<dbReference type="GO" id="GO:0005506">
    <property type="term" value="F:iron ion binding"/>
    <property type="evidence" value="ECO:0007669"/>
    <property type="project" value="InterPro"/>
</dbReference>
<dbReference type="InterPro" id="IPR036396">
    <property type="entry name" value="Cyt_P450_sf"/>
</dbReference>
<dbReference type="GO" id="GO:0020037">
    <property type="term" value="F:heme binding"/>
    <property type="evidence" value="ECO:0007669"/>
    <property type="project" value="InterPro"/>
</dbReference>
<proteinExistence type="inferred from homology"/>
<dbReference type="PANTHER" id="PTHR47955:SF15">
    <property type="entry name" value="CYTOCHROME P450 71A2-LIKE"/>
    <property type="match status" value="1"/>
</dbReference>
<dbReference type="GO" id="GO:0004497">
    <property type="term" value="F:monooxygenase activity"/>
    <property type="evidence" value="ECO:0007669"/>
    <property type="project" value="InterPro"/>
</dbReference>
<protein>
    <submittedName>
        <fullName evidence="4">Uncharacterized protein</fullName>
    </submittedName>
</protein>
<name>A0AA88APN6_FICCA</name>
<comment type="caution">
    <text evidence="4">The sequence shown here is derived from an EMBL/GenBank/DDBJ whole genome shotgun (WGS) entry which is preliminary data.</text>
</comment>
<dbReference type="PANTHER" id="PTHR47955">
    <property type="entry name" value="CYTOCHROME P450 FAMILY 71 PROTEIN"/>
    <property type="match status" value="1"/>
</dbReference>
<keyword evidence="2" id="KW-0479">Metal-binding</keyword>
<dbReference type="Gramene" id="FCD_00035690-RA">
    <property type="protein sequence ID" value="FCD_00035690-RA:cds"/>
    <property type="gene ID" value="FCD_00035690"/>
</dbReference>
<evidence type="ECO:0000313" key="4">
    <source>
        <dbReference type="EMBL" id="GMN56914.1"/>
    </source>
</evidence>
<comment type="similarity">
    <text evidence="1">Belongs to the cytochrome P450 family.</text>
</comment>
<keyword evidence="5" id="KW-1185">Reference proteome</keyword>
<organism evidence="4 5">
    <name type="scientific">Ficus carica</name>
    <name type="common">Common fig</name>
    <dbReference type="NCBI Taxonomy" id="3494"/>
    <lineage>
        <taxon>Eukaryota</taxon>
        <taxon>Viridiplantae</taxon>
        <taxon>Streptophyta</taxon>
        <taxon>Embryophyta</taxon>
        <taxon>Tracheophyta</taxon>
        <taxon>Spermatophyta</taxon>
        <taxon>Magnoliopsida</taxon>
        <taxon>eudicotyledons</taxon>
        <taxon>Gunneridae</taxon>
        <taxon>Pentapetalae</taxon>
        <taxon>rosids</taxon>
        <taxon>fabids</taxon>
        <taxon>Rosales</taxon>
        <taxon>Moraceae</taxon>
        <taxon>Ficeae</taxon>
        <taxon>Ficus</taxon>
    </lineage>
</organism>
<dbReference type="AlphaFoldDB" id="A0AA88APN6"/>
<keyword evidence="3" id="KW-0408">Iron</keyword>
<dbReference type="Gene3D" id="1.10.630.10">
    <property type="entry name" value="Cytochrome P450"/>
    <property type="match status" value="1"/>
</dbReference>
<dbReference type="InterPro" id="IPR001128">
    <property type="entry name" value="Cyt_P450"/>
</dbReference>
<reference evidence="4" key="1">
    <citation type="submission" date="2023-07" db="EMBL/GenBank/DDBJ databases">
        <title>draft genome sequence of fig (Ficus carica).</title>
        <authorList>
            <person name="Takahashi T."/>
            <person name="Nishimura K."/>
        </authorList>
    </citation>
    <scope>NUCLEOTIDE SEQUENCE</scope>
</reference>
<dbReference type="Pfam" id="PF00067">
    <property type="entry name" value="p450"/>
    <property type="match status" value="1"/>
</dbReference>
<evidence type="ECO:0000256" key="1">
    <source>
        <dbReference type="ARBA" id="ARBA00010617"/>
    </source>
</evidence>
<gene>
    <name evidence="4" type="ORF">TIFTF001_026032</name>
</gene>
<accession>A0AA88APN6</accession>
<evidence type="ECO:0000256" key="2">
    <source>
        <dbReference type="ARBA" id="ARBA00022723"/>
    </source>
</evidence>
<evidence type="ECO:0000256" key="3">
    <source>
        <dbReference type="ARBA" id="ARBA00023004"/>
    </source>
</evidence>
<dbReference type="Proteomes" id="UP001187192">
    <property type="component" value="Unassembled WGS sequence"/>
</dbReference>
<dbReference type="SUPFAM" id="SSF48264">
    <property type="entry name" value="Cytochrome P450"/>
    <property type="match status" value="1"/>
</dbReference>
<dbReference type="EMBL" id="BTGU01000066">
    <property type="protein sequence ID" value="GMN56914.1"/>
    <property type="molecule type" value="Genomic_DNA"/>
</dbReference>
<evidence type="ECO:0000313" key="5">
    <source>
        <dbReference type="Proteomes" id="UP001187192"/>
    </source>
</evidence>